<dbReference type="EMBL" id="BKCJ010036087">
    <property type="protein sequence ID" value="GEV84191.1"/>
    <property type="molecule type" value="Genomic_DNA"/>
</dbReference>
<dbReference type="AlphaFoldDB" id="A0A699GR32"/>
<evidence type="ECO:0000256" key="1">
    <source>
        <dbReference type="SAM" id="MobiDB-lite"/>
    </source>
</evidence>
<accession>A0A699GR32</accession>
<protein>
    <submittedName>
        <fullName evidence="2">Uncharacterized protein</fullName>
    </submittedName>
</protein>
<evidence type="ECO:0000313" key="2">
    <source>
        <dbReference type="EMBL" id="GEV84191.1"/>
    </source>
</evidence>
<gene>
    <name evidence="2" type="ORF">Tci_156168</name>
</gene>
<organism evidence="2">
    <name type="scientific">Tanacetum cinerariifolium</name>
    <name type="common">Dalmatian daisy</name>
    <name type="synonym">Chrysanthemum cinerariifolium</name>
    <dbReference type="NCBI Taxonomy" id="118510"/>
    <lineage>
        <taxon>Eukaryota</taxon>
        <taxon>Viridiplantae</taxon>
        <taxon>Streptophyta</taxon>
        <taxon>Embryophyta</taxon>
        <taxon>Tracheophyta</taxon>
        <taxon>Spermatophyta</taxon>
        <taxon>Magnoliopsida</taxon>
        <taxon>eudicotyledons</taxon>
        <taxon>Gunneridae</taxon>
        <taxon>Pentapetalae</taxon>
        <taxon>asterids</taxon>
        <taxon>campanulids</taxon>
        <taxon>Asterales</taxon>
        <taxon>Asteraceae</taxon>
        <taxon>Asteroideae</taxon>
        <taxon>Anthemideae</taxon>
        <taxon>Anthemidinae</taxon>
        <taxon>Tanacetum</taxon>
    </lineage>
</organism>
<comment type="caution">
    <text evidence="2">The sequence shown here is derived from an EMBL/GenBank/DDBJ whole genome shotgun (WGS) entry which is preliminary data.</text>
</comment>
<feature type="non-terminal residue" evidence="2">
    <location>
        <position position="470"/>
    </location>
</feature>
<feature type="region of interest" description="Disordered" evidence="1">
    <location>
        <begin position="413"/>
        <end position="438"/>
    </location>
</feature>
<name>A0A699GR32_TANCI</name>
<reference evidence="2" key="1">
    <citation type="journal article" date="2019" name="Sci. Rep.">
        <title>Draft genome of Tanacetum cinerariifolium, the natural source of mosquito coil.</title>
        <authorList>
            <person name="Yamashiro T."/>
            <person name="Shiraishi A."/>
            <person name="Satake H."/>
            <person name="Nakayama K."/>
        </authorList>
    </citation>
    <scope>NUCLEOTIDE SEQUENCE</scope>
</reference>
<proteinExistence type="predicted"/>
<sequence>MLNKDNYVPWSSRLLRDAKSKPNRKLLVNFIKNGPCVRRMIHEPGNLNSIPPVAESTHEKTDDELTNKEVIKQSKPTWEFNNNISLYLFKIHNPFTTSYTMSKNNNNLQSQTLSSLHNAIMKAGDKDRPPMLAFATDVDAPPVTPGNDGTPQQQQPGEEVTLTGIDNDIYSAVDACPNAMKIWKAIERTLSAKQAEWRDDSDDELEDQELKAHYMYMEKIQEVTQYAAENTGPIFDVKPLKKVQVLCPVSACRHRIMEVKPDFENMTINEYLEYEAEMKRRLRNVQSRRSLTKYQEADFDSFHQDESNTSNYPYSRGLPPPHPCSLPVHYGLFSIYQYVNNINDLEKEEAQVEDGDDGDIYDSWDITVEYVERINEEAKCNPTEDMEELERLLAKDPQSYFTEIQELLPLKKRGRDQLSSSTSALPQEFKIGESSRKTSLKRHEEQIEKILNHLDELSLDRIENIKDNIE</sequence>